<proteinExistence type="predicted"/>
<name>A0A117IED5_MYCFO</name>
<protein>
    <submittedName>
        <fullName evidence="2">DNA-binding protein</fullName>
    </submittedName>
</protein>
<dbReference type="PANTHER" id="PTHR43236">
    <property type="entry name" value="ANTITOXIN HIGA1"/>
    <property type="match status" value="1"/>
</dbReference>
<dbReference type="Gene3D" id="1.10.10.2910">
    <property type="match status" value="1"/>
</dbReference>
<evidence type="ECO:0000313" key="2">
    <source>
        <dbReference type="EMBL" id="GAT02531.1"/>
    </source>
</evidence>
<dbReference type="RefSeq" id="WP_061263635.1">
    <property type="nucleotide sequence ID" value="NZ_BCSZ01000025.1"/>
</dbReference>
<dbReference type="InterPro" id="IPR010359">
    <property type="entry name" value="IrrE_HExxH"/>
</dbReference>
<keyword evidence="2" id="KW-0238">DNA-binding</keyword>
<dbReference type="AlphaFoldDB" id="A0A117IED5"/>
<comment type="caution">
    <text evidence="2">The sequence shown here is derived from an EMBL/GenBank/DDBJ whole genome shotgun (WGS) entry which is preliminary data.</text>
</comment>
<dbReference type="EMBL" id="BCSZ01000025">
    <property type="protein sequence ID" value="GAT02531.1"/>
    <property type="molecule type" value="Genomic_DNA"/>
</dbReference>
<reference evidence="3" key="2">
    <citation type="submission" date="2016-02" db="EMBL/GenBank/DDBJ databases">
        <title>Draft genome sequence of five rapidly growing Mycobacterium species.</title>
        <authorList>
            <person name="Katahira K."/>
            <person name="Gotou Y."/>
            <person name="Iida K."/>
            <person name="Ogura Y."/>
            <person name="Hayashi T."/>
        </authorList>
    </citation>
    <scope>NUCLEOTIDE SEQUENCE [LARGE SCALE GENOMIC DNA]</scope>
    <source>
        <strain evidence="3">JCM6368</strain>
    </source>
</reference>
<dbReference type="GO" id="GO:0003677">
    <property type="term" value="F:DNA binding"/>
    <property type="evidence" value="ECO:0007669"/>
    <property type="project" value="UniProtKB-KW"/>
</dbReference>
<reference evidence="2 3" key="1">
    <citation type="journal article" date="2016" name="Genome Announc.">
        <title>Draft Genome Sequences of Five Rapidly Growing Mycobacterium Species, M. thermoresistibile, M. fortuitum subsp. acetamidolyticum, M. canariasense, M. brisbanense, and M. novocastrense.</title>
        <authorList>
            <person name="Katahira K."/>
            <person name="Ogura Y."/>
            <person name="Gotoh Y."/>
            <person name="Hayashi T."/>
        </authorList>
    </citation>
    <scope>NUCLEOTIDE SEQUENCE [LARGE SCALE GENOMIC DNA]</scope>
    <source>
        <strain evidence="2 3">JCM6368</strain>
    </source>
</reference>
<accession>A0A117IED5</accession>
<dbReference type="InterPro" id="IPR052345">
    <property type="entry name" value="Rad_response_metalloprotease"/>
</dbReference>
<dbReference type="Pfam" id="PF06114">
    <property type="entry name" value="Peptidase_M78"/>
    <property type="match status" value="1"/>
</dbReference>
<dbReference type="PANTHER" id="PTHR43236:SF1">
    <property type="entry name" value="BLL7220 PROTEIN"/>
    <property type="match status" value="1"/>
</dbReference>
<dbReference type="Proteomes" id="UP000069705">
    <property type="component" value="Unassembled WGS sequence"/>
</dbReference>
<sequence>MKSTVDVYGLRVNQARVMRAMTATAVMEALGWKHSRLNRLEKSTTAALPAEDFAGLVEVLRFPEKFFTTAPTSRVHQSDLLFRAPRSITATEREYLAQFAALAGEFVDELNGRTQLPAVKLPILPIETPVEQAAQTVRRSWGLDLDRPIDYLTHEIERSGVVIVVRRLLTSSSRRVLGDGDSTGKIDKHLGYSVRVGEFNTRPLIVVRQSNSWERTRWTLAHEVGHLVLHASGSVTETCEEQASRFASELLAPAAMLAKEVSRAPSLVELLPVKAKWGVSLGALLRHLHTSELLTEPRFEALRRQLYTRINPDTDTTWGRVEPGWNDRDVERPRLISKWLEMAFSARSAAMLAPYDLMWPQDLMEDFMAGQRAAPGAASQRVAAGRGAQRAAVAPATSVPGAGSNVIALRQRNRRG</sequence>
<feature type="domain" description="IrrE N-terminal-like" evidence="1">
    <location>
        <begin position="193"/>
        <end position="288"/>
    </location>
</feature>
<gene>
    <name evidence="2" type="ORF">RMCFA_2643</name>
</gene>
<evidence type="ECO:0000313" key="3">
    <source>
        <dbReference type="Proteomes" id="UP000069705"/>
    </source>
</evidence>
<organism evidence="2 3">
    <name type="scientific">Mycolicibacterium fortuitum subsp. acetamidolyticum</name>
    <dbReference type="NCBI Taxonomy" id="144550"/>
    <lineage>
        <taxon>Bacteria</taxon>
        <taxon>Bacillati</taxon>
        <taxon>Actinomycetota</taxon>
        <taxon>Actinomycetes</taxon>
        <taxon>Mycobacteriales</taxon>
        <taxon>Mycobacteriaceae</taxon>
        <taxon>Mycolicibacterium</taxon>
    </lineage>
</organism>
<evidence type="ECO:0000259" key="1">
    <source>
        <dbReference type="Pfam" id="PF06114"/>
    </source>
</evidence>